<comment type="caution">
    <text evidence="1">The sequence shown here is derived from an EMBL/GenBank/DDBJ whole genome shotgun (WGS) entry which is preliminary data.</text>
</comment>
<dbReference type="EMBL" id="CM047582">
    <property type="protein sequence ID" value="KAI9916078.1"/>
    <property type="molecule type" value="Genomic_DNA"/>
</dbReference>
<protein>
    <submittedName>
        <fullName evidence="1">Uncharacterized protein</fullName>
    </submittedName>
</protein>
<sequence length="143" mass="15629">MANVPYYLPKARAGYRNGTVVDGVIHDGLWDPYNNQHMGMCGEKCAADFGFKRDDQDAFAIESYRRAVEASERGFFKTEITTCGHGAHTGSKARELGVNPLACIRGFADSAQDPVEFTIALSKAVPLAFNHAGLQLSDVDIMR</sequence>
<gene>
    <name evidence="1" type="ORF">PsorP6_006900</name>
</gene>
<reference evidence="1 2" key="1">
    <citation type="journal article" date="2022" name="bioRxiv">
        <title>The genome of the oomycete Peronosclerospora sorghi, a cosmopolitan pathogen of maize and sorghum, is inflated with dispersed pseudogenes.</title>
        <authorList>
            <person name="Fletcher K."/>
            <person name="Martin F."/>
            <person name="Isakeit T."/>
            <person name="Cavanaugh K."/>
            <person name="Magill C."/>
            <person name="Michelmore R."/>
        </authorList>
    </citation>
    <scope>NUCLEOTIDE SEQUENCE [LARGE SCALE GENOMIC DNA]</scope>
    <source>
        <strain evidence="1">P6</strain>
    </source>
</reference>
<proteinExistence type="predicted"/>
<keyword evidence="2" id="KW-1185">Reference proteome</keyword>
<evidence type="ECO:0000313" key="2">
    <source>
        <dbReference type="Proteomes" id="UP001163321"/>
    </source>
</evidence>
<evidence type="ECO:0000313" key="1">
    <source>
        <dbReference type="EMBL" id="KAI9916078.1"/>
    </source>
</evidence>
<name>A0ACC0WD86_9STRA</name>
<accession>A0ACC0WD86</accession>
<dbReference type="Proteomes" id="UP001163321">
    <property type="component" value="Chromosome 3"/>
</dbReference>
<organism evidence="1 2">
    <name type="scientific">Peronosclerospora sorghi</name>
    <dbReference type="NCBI Taxonomy" id="230839"/>
    <lineage>
        <taxon>Eukaryota</taxon>
        <taxon>Sar</taxon>
        <taxon>Stramenopiles</taxon>
        <taxon>Oomycota</taxon>
        <taxon>Peronosporomycetes</taxon>
        <taxon>Peronosporales</taxon>
        <taxon>Peronosporaceae</taxon>
        <taxon>Peronosclerospora</taxon>
    </lineage>
</organism>